<dbReference type="GO" id="GO:0000287">
    <property type="term" value="F:magnesium ion binding"/>
    <property type="evidence" value="ECO:0007669"/>
    <property type="project" value="InterPro"/>
</dbReference>
<dbReference type="AlphaFoldDB" id="E7FPB1"/>
<dbReference type="EMBL" id="ACGS02000027">
    <property type="protein sequence ID" value="EFZ35153.1"/>
    <property type="molecule type" value="Genomic_DNA"/>
</dbReference>
<evidence type="ECO:0000313" key="2">
    <source>
        <dbReference type="Proteomes" id="UP000004099"/>
    </source>
</evidence>
<gene>
    <name evidence="1" type="primary">rusA</name>
    <name evidence="1" type="ORF">HMPREF0542_10738</name>
</gene>
<dbReference type="GO" id="GO:0006281">
    <property type="term" value="P:DNA repair"/>
    <property type="evidence" value="ECO:0007669"/>
    <property type="project" value="InterPro"/>
</dbReference>
<dbReference type="InterPro" id="IPR036614">
    <property type="entry name" value="RusA-like_sf"/>
</dbReference>
<dbReference type="HOGENOM" id="CLU_124338_0_0_9"/>
<dbReference type="GO" id="GO:0016787">
    <property type="term" value="F:hydrolase activity"/>
    <property type="evidence" value="ECO:0007669"/>
    <property type="project" value="UniProtKB-KW"/>
</dbReference>
<protein>
    <submittedName>
        <fullName evidence="1">Crossover junction endodeoxyribonuclease RusA</fullName>
        <ecNumber evidence="1">3.1.22.4</ecNumber>
    </submittedName>
</protein>
<keyword evidence="1" id="KW-0378">Hydrolase</keyword>
<dbReference type="Proteomes" id="UP000004099">
    <property type="component" value="Unassembled WGS sequence"/>
</dbReference>
<comment type="caution">
    <text evidence="1">The sequence shown here is derived from an EMBL/GenBank/DDBJ whole genome shotgun (WGS) entry which is preliminary data.</text>
</comment>
<dbReference type="EC" id="3.1.22.4" evidence="1"/>
<reference evidence="1 2" key="1">
    <citation type="submission" date="2011-01" db="EMBL/GenBank/DDBJ databases">
        <authorList>
            <person name="Muzny D."/>
            <person name="Qin X."/>
            <person name="Buhay C."/>
            <person name="Dugan-Rocha S."/>
            <person name="Ding Y."/>
            <person name="Chen G."/>
            <person name="Hawes A."/>
            <person name="Holder M."/>
            <person name="Jhangiani S."/>
            <person name="Johnson A."/>
            <person name="Khan Z."/>
            <person name="Li Z."/>
            <person name="Liu W."/>
            <person name="Liu X."/>
            <person name="Perez L."/>
            <person name="Shen H."/>
            <person name="Wang Q."/>
            <person name="Watt J."/>
            <person name="Xi L."/>
            <person name="Xin Y."/>
            <person name="Zhou J."/>
            <person name="Deng J."/>
            <person name="Jiang H."/>
            <person name="Liu Y."/>
            <person name="Qu J."/>
            <person name="Song X.-Z."/>
            <person name="Zhang L."/>
            <person name="Villasana D."/>
            <person name="Johnson A."/>
            <person name="Liu J."/>
            <person name="Liyanage D."/>
            <person name="Lorensuhewa L."/>
            <person name="Robinson T."/>
            <person name="Song A."/>
            <person name="Song B.-B."/>
            <person name="Dinh H."/>
            <person name="Thornton R."/>
            <person name="Coyle M."/>
            <person name="Francisco L."/>
            <person name="Jackson L."/>
            <person name="Javaid M."/>
            <person name="Korchina V."/>
            <person name="Kovar C."/>
            <person name="Mata R."/>
            <person name="Mathew T."/>
            <person name="Ngo R."/>
            <person name="Nguyen L."/>
            <person name="Nguyen N."/>
            <person name="Okwuonu G."/>
            <person name="Ongeri F."/>
            <person name="Pham C."/>
            <person name="Simmons D."/>
            <person name="Wilczek-Boney K."/>
            <person name="Hale W."/>
            <person name="Jakkamsetti A."/>
            <person name="Pham P."/>
            <person name="Ruth R."/>
            <person name="San Lucas F."/>
            <person name="Warren J."/>
            <person name="Zhang J."/>
            <person name="Zhao Z."/>
            <person name="Zhou C."/>
            <person name="Zhu D."/>
            <person name="Lee S."/>
            <person name="Bess C."/>
            <person name="Blankenburg K."/>
            <person name="Forbes L."/>
            <person name="Fu Q."/>
            <person name="Gubbala S."/>
            <person name="Hirani K."/>
            <person name="Jayaseelan J.C."/>
            <person name="Lara F."/>
            <person name="Munidasa M."/>
            <person name="Palculict T."/>
            <person name="Patil S."/>
            <person name="Pu L.-L."/>
            <person name="Saada N."/>
            <person name="Tang L."/>
            <person name="Weissenberger G."/>
            <person name="Zhu Y."/>
            <person name="Hemphill L."/>
            <person name="Shang Y."/>
            <person name="Youmans B."/>
            <person name="Ayvaz T."/>
            <person name="Ross M."/>
            <person name="Santibanez J."/>
            <person name="Aqrawi P."/>
            <person name="Gross S."/>
            <person name="Joshi V."/>
            <person name="Fowler G."/>
            <person name="Nazareth L."/>
            <person name="Reid J."/>
            <person name="Worley K."/>
            <person name="Petrosino J."/>
            <person name="Highlander S."/>
            <person name="Gibbs R."/>
        </authorList>
    </citation>
    <scope>NUCLEOTIDE SEQUENCE [LARGE SCALE GENOMIC DNA]</scope>
    <source>
        <strain evidence="1 2">ATCC 25644</strain>
    </source>
</reference>
<proteinExistence type="predicted"/>
<dbReference type="GO" id="GO:0006310">
    <property type="term" value="P:DNA recombination"/>
    <property type="evidence" value="ECO:0007669"/>
    <property type="project" value="InterPro"/>
</dbReference>
<evidence type="ECO:0000313" key="1">
    <source>
        <dbReference type="EMBL" id="EFZ35153.1"/>
    </source>
</evidence>
<accession>E7FPB1</accession>
<organism evidence="1 2">
    <name type="scientific">Ligilactobacillus ruminis ATCC 25644</name>
    <dbReference type="NCBI Taxonomy" id="525362"/>
    <lineage>
        <taxon>Bacteria</taxon>
        <taxon>Bacillati</taxon>
        <taxon>Bacillota</taxon>
        <taxon>Bacilli</taxon>
        <taxon>Lactobacillales</taxon>
        <taxon>Lactobacillaceae</taxon>
        <taxon>Ligilactobacillus</taxon>
    </lineage>
</organism>
<dbReference type="Pfam" id="PF05866">
    <property type="entry name" value="RusA"/>
    <property type="match status" value="1"/>
</dbReference>
<dbReference type="SUPFAM" id="SSF103084">
    <property type="entry name" value="Holliday junction resolvase RusA"/>
    <property type="match status" value="1"/>
</dbReference>
<name>E7FPB1_9LACO</name>
<sequence length="159" mass="18603">MESLRIKSVALWKEGKMRMGMTFFVALEDVPTCTHQQKKVRVNRGIPIFYEPEKLKKTRALLMERLDEHKPDEPMHGPLRLVVTWCFKKKGKHVDGEYKTTKPDVDNMLKLLQDCMTRLGFWDDDRFVVSLISEKYWADVPGIYIEIKEMNQDGLGSVL</sequence>
<dbReference type="Gene3D" id="3.30.1330.70">
    <property type="entry name" value="Holliday junction resolvase RusA"/>
    <property type="match status" value="1"/>
</dbReference>
<dbReference type="InterPro" id="IPR008822">
    <property type="entry name" value="Endonuclease_RusA-like"/>
</dbReference>